<dbReference type="Proteomes" id="UP000054771">
    <property type="component" value="Unassembled WGS sequence"/>
</dbReference>
<dbReference type="GO" id="GO:0046872">
    <property type="term" value="F:metal ion binding"/>
    <property type="evidence" value="ECO:0007669"/>
    <property type="project" value="UniProtKB-KW"/>
</dbReference>
<accession>A0A0U5GTR4</accession>
<evidence type="ECO:0000256" key="5">
    <source>
        <dbReference type="ARBA" id="ARBA00037900"/>
    </source>
</evidence>
<organism evidence="9 10">
    <name type="scientific">Aspergillus calidoustus</name>
    <dbReference type="NCBI Taxonomy" id="454130"/>
    <lineage>
        <taxon>Eukaryota</taxon>
        <taxon>Fungi</taxon>
        <taxon>Dikarya</taxon>
        <taxon>Ascomycota</taxon>
        <taxon>Pezizomycotina</taxon>
        <taxon>Eurotiomycetes</taxon>
        <taxon>Eurotiomycetidae</taxon>
        <taxon>Eurotiales</taxon>
        <taxon>Aspergillaceae</taxon>
        <taxon>Aspergillus</taxon>
        <taxon>Aspergillus subgen. Nidulantes</taxon>
    </lineage>
</organism>
<dbReference type="Gene3D" id="3.40.50.850">
    <property type="entry name" value="Isochorismatase-like"/>
    <property type="match status" value="1"/>
</dbReference>
<evidence type="ECO:0000313" key="10">
    <source>
        <dbReference type="Proteomes" id="UP000054771"/>
    </source>
</evidence>
<dbReference type="GO" id="GO:0008936">
    <property type="term" value="F:nicotinamidase activity"/>
    <property type="evidence" value="ECO:0007669"/>
    <property type="project" value="UniProtKB-EC"/>
</dbReference>
<comment type="similarity">
    <text evidence="1">Belongs to the isochorismatase family.</text>
</comment>
<dbReference type="GO" id="GO:0019363">
    <property type="term" value="P:pyridine nucleotide biosynthetic process"/>
    <property type="evidence" value="ECO:0007669"/>
    <property type="project" value="UniProtKB-KW"/>
</dbReference>
<dbReference type="Pfam" id="PF00857">
    <property type="entry name" value="Isochorismatase"/>
    <property type="match status" value="1"/>
</dbReference>
<comment type="pathway">
    <text evidence="5">Cofactor biosynthesis; nicotinate biosynthesis; nicotinate from nicotinamide: step 1/1.</text>
</comment>
<dbReference type="OMA" id="DFVDSWP"/>
<proteinExistence type="inferred from homology"/>
<evidence type="ECO:0000256" key="7">
    <source>
        <dbReference type="ARBA" id="ARBA00043224"/>
    </source>
</evidence>
<dbReference type="InterPro" id="IPR000868">
    <property type="entry name" value="Isochorismatase-like_dom"/>
</dbReference>
<keyword evidence="3" id="KW-0479">Metal-binding</keyword>
<dbReference type="EMBL" id="CDMC01000006">
    <property type="protein sequence ID" value="CEN61761.1"/>
    <property type="molecule type" value="Genomic_DNA"/>
</dbReference>
<evidence type="ECO:0000313" key="9">
    <source>
        <dbReference type="EMBL" id="CEN61761.1"/>
    </source>
</evidence>
<keyword evidence="2" id="KW-0662">Pyridine nucleotide biosynthesis</keyword>
<dbReference type="EC" id="3.5.1.19" evidence="6"/>
<dbReference type="SUPFAM" id="SSF52499">
    <property type="entry name" value="Isochorismatase-like hydrolases"/>
    <property type="match status" value="1"/>
</dbReference>
<evidence type="ECO:0000256" key="6">
    <source>
        <dbReference type="ARBA" id="ARBA00039017"/>
    </source>
</evidence>
<evidence type="ECO:0000256" key="3">
    <source>
        <dbReference type="ARBA" id="ARBA00022723"/>
    </source>
</evidence>
<dbReference type="PANTHER" id="PTHR11080:SF2">
    <property type="entry name" value="LD05707P"/>
    <property type="match status" value="1"/>
</dbReference>
<dbReference type="OrthoDB" id="3341310at2759"/>
<evidence type="ECO:0000259" key="8">
    <source>
        <dbReference type="Pfam" id="PF00857"/>
    </source>
</evidence>
<reference evidence="10" key="1">
    <citation type="journal article" date="2016" name="Genome Announc.">
        <title>Draft genome sequences of fungus Aspergillus calidoustus.</title>
        <authorList>
            <person name="Horn F."/>
            <person name="Linde J."/>
            <person name="Mattern D.J."/>
            <person name="Walther G."/>
            <person name="Guthke R."/>
            <person name="Scherlach K."/>
            <person name="Martin K."/>
            <person name="Brakhage A.A."/>
            <person name="Petzke L."/>
            <person name="Valiante V."/>
        </authorList>
    </citation>
    <scope>NUCLEOTIDE SEQUENCE [LARGE SCALE GENOMIC DNA]</scope>
    <source>
        <strain evidence="10">SF006504</strain>
    </source>
</reference>
<dbReference type="InterPro" id="IPR052347">
    <property type="entry name" value="Isochorismatase_Nicotinamidase"/>
</dbReference>
<sequence>MPSTRSSSLTTSTITMKAALIVVDMQEDFCPPNGSLAVQGARDLAPTINSLLAHPGFAVRVASQDYHPLDHISFATNHPAPNNRPFECRFEMVNPAPGKHTETKQQTLWPVHCVQQTPGAEIIHEIDVSKIDLFVQKGMHPRVEMYSAFADAFGNQDPAIVSVNADLQTFLTDRGVTDVFVVGVAGDFCVKYTALDAAVAGFQSHVVQDATECVVPGSGWEETIRELTAAGVSIVRSDGPEIASLV</sequence>
<dbReference type="InterPro" id="IPR036380">
    <property type="entry name" value="Isochorismatase-like_sf"/>
</dbReference>
<evidence type="ECO:0000256" key="2">
    <source>
        <dbReference type="ARBA" id="ARBA00022642"/>
    </source>
</evidence>
<dbReference type="PANTHER" id="PTHR11080">
    <property type="entry name" value="PYRAZINAMIDASE/NICOTINAMIDASE"/>
    <property type="match status" value="1"/>
</dbReference>
<gene>
    <name evidence="9" type="ORF">ASPCAL08409</name>
</gene>
<keyword evidence="4" id="KW-0378">Hydrolase</keyword>
<evidence type="ECO:0000256" key="4">
    <source>
        <dbReference type="ARBA" id="ARBA00022801"/>
    </source>
</evidence>
<feature type="domain" description="Isochorismatase-like" evidence="8">
    <location>
        <begin position="18"/>
        <end position="234"/>
    </location>
</feature>
<evidence type="ECO:0000256" key="1">
    <source>
        <dbReference type="ARBA" id="ARBA00006336"/>
    </source>
</evidence>
<dbReference type="AlphaFoldDB" id="A0A0U5GTR4"/>
<keyword evidence="10" id="KW-1185">Reference proteome</keyword>
<dbReference type="STRING" id="454130.A0A0U5GTR4"/>
<name>A0A0U5GTR4_ASPCI</name>
<protein>
    <recommendedName>
        <fullName evidence="6">nicotinamidase</fullName>
        <ecNumber evidence="6">3.5.1.19</ecNumber>
    </recommendedName>
    <alternativeName>
        <fullName evidence="7">Nicotinamide deamidase</fullName>
    </alternativeName>
</protein>